<proteinExistence type="inferred from homology"/>
<keyword evidence="4" id="KW-0121">Carboxypeptidase</keyword>
<keyword evidence="2 4" id="KW-0378">Hydrolase</keyword>
<keyword evidence="3" id="KW-0732">Signal</keyword>
<name>A0ABX5VR95_9MICO</name>
<evidence type="ECO:0000313" key="4">
    <source>
        <dbReference type="EMBL" id="QDB80361.1"/>
    </source>
</evidence>
<accession>A0ABX5VR95</accession>
<evidence type="ECO:0000256" key="3">
    <source>
        <dbReference type="SAM" id="SignalP"/>
    </source>
</evidence>
<reference evidence="4 5" key="1">
    <citation type="submission" date="2019-05" db="EMBL/GenBank/DDBJ databases">
        <title>Georgenia *** sp. nov., and Georgenia *** sp. nov., isolated from the intestinal contents of plateau pika (Ochotona curzoniae) in the Qinghai-Tibet plateau of China.</title>
        <authorList>
            <person name="Tian Z."/>
        </authorList>
    </citation>
    <scope>NUCLEOTIDE SEQUENCE [LARGE SCALE GENOMIC DNA]</scope>
    <source>
        <strain evidence="4 5">Z294</strain>
    </source>
</reference>
<dbReference type="NCBIfam" id="TIGR00666">
    <property type="entry name" value="PBP4"/>
    <property type="match status" value="1"/>
</dbReference>
<organism evidence="4 5">
    <name type="scientific">Georgenia wutianyii</name>
    <dbReference type="NCBI Taxonomy" id="2585135"/>
    <lineage>
        <taxon>Bacteria</taxon>
        <taxon>Bacillati</taxon>
        <taxon>Actinomycetota</taxon>
        <taxon>Actinomycetes</taxon>
        <taxon>Micrococcales</taxon>
        <taxon>Bogoriellaceae</taxon>
        <taxon>Georgenia</taxon>
    </lineage>
</organism>
<gene>
    <name evidence="4" type="primary">dacB</name>
    <name evidence="4" type="ORF">FE251_13960</name>
</gene>
<comment type="similarity">
    <text evidence="1">Belongs to the peptidase S13 family.</text>
</comment>
<dbReference type="PRINTS" id="PR00922">
    <property type="entry name" value="DADACBPTASE3"/>
</dbReference>
<dbReference type="InterPro" id="IPR000667">
    <property type="entry name" value="Peptidase_S13"/>
</dbReference>
<sequence length="458" mass="45634">MARSRRRRTAAGLTVTALLLAGGYVAADAADLVPGVLTTAPPVPDPAPFPEATAGAAEPLLPALDPDAPLPSAEAVTALTEELVADPRTGGAVAVVVRDALTDEVLADVAGDEPRTPASSLKLLGAVAALDALGPDHVLRTTAVEGEGNQVVLVGGGDILLTDGEASEDVVGHASLADLAAATAEALDGQEVSVAVDDTLFSGPGYAPGWGGIDLDYVMPIQPLALDAGLDADGEYVADPALAAGQAFADALRAEGVTVTGDVTRAQAPPGARELASVESAPLRDVVAYELAVSENSVAEVLARLVAIADGEEPTFEGAARAVLARLADLGIDTRAVTLADTSGLLVENQVPASVLADVTALALDPGRPDLRGAVTGLPVAALEGTLRGRMSGPAAGVLQAKTGTLTTAVSLTGLVQDADGRLLVFAVVADDLEPGGAAEARAAIDEWAAALAACGCR</sequence>
<evidence type="ECO:0000313" key="5">
    <source>
        <dbReference type="Proteomes" id="UP000313948"/>
    </source>
</evidence>
<dbReference type="GO" id="GO:0009002">
    <property type="term" value="F:serine-type D-Ala-D-Ala carboxypeptidase activity"/>
    <property type="evidence" value="ECO:0007669"/>
    <property type="project" value="UniProtKB-EC"/>
</dbReference>
<keyword evidence="4" id="KW-0645">Protease</keyword>
<evidence type="ECO:0000256" key="2">
    <source>
        <dbReference type="ARBA" id="ARBA00022801"/>
    </source>
</evidence>
<keyword evidence="5" id="KW-1185">Reference proteome</keyword>
<feature type="signal peptide" evidence="3">
    <location>
        <begin position="1"/>
        <end position="26"/>
    </location>
</feature>
<dbReference type="EMBL" id="CP040899">
    <property type="protein sequence ID" value="QDB80361.1"/>
    <property type="molecule type" value="Genomic_DNA"/>
</dbReference>
<dbReference type="Gene3D" id="3.40.710.10">
    <property type="entry name" value="DD-peptidase/beta-lactamase superfamily"/>
    <property type="match status" value="2"/>
</dbReference>
<feature type="chain" id="PRO_5046090798" evidence="3">
    <location>
        <begin position="27"/>
        <end position="458"/>
    </location>
</feature>
<dbReference type="SUPFAM" id="SSF56601">
    <property type="entry name" value="beta-lactamase/transpeptidase-like"/>
    <property type="match status" value="1"/>
</dbReference>
<dbReference type="Pfam" id="PF02113">
    <property type="entry name" value="Peptidase_S13"/>
    <property type="match status" value="2"/>
</dbReference>
<dbReference type="PANTHER" id="PTHR30023">
    <property type="entry name" value="D-ALANYL-D-ALANINE CARBOXYPEPTIDASE"/>
    <property type="match status" value="1"/>
</dbReference>
<dbReference type="PANTHER" id="PTHR30023:SF0">
    <property type="entry name" value="PENICILLIN-SENSITIVE CARBOXYPEPTIDASE A"/>
    <property type="match status" value="1"/>
</dbReference>
<evidence type="ECO:0000256" key="1">
    <source>
        <dbReference type="ARBA" id="ARBA00006096"/>
    </source>
</evidence>
<protein>
    <submittedName>
        <fullName evidence="4">D-alanyl-D-alanine carboxypeptidase/D-alanyl-D-alanine-endopeptidase</fullName>
        <ecNumber evidence="4">3.4.16.4</ecNumber>
    </submittedName>
</protein>
<dbReference type="RefSeq" id="WP_139949074.1">
    <property type="nucleotide sequence ID" value="NZ_CP040899.1"/>
</dbReference>
<dbReference type="Proteomes" id="UP000313948">
    <property type="component" value="Chromosome"/>
</dbReference>
<dbReference type="EC" id="3.4.16.4" evidence="4"/>
<dbReference type="InterPro" id="IPR012338">
    <property type="entry name" value="Beta-lactam/transpept-like"/>
</dbReference>